<keyword evidence="4 9" id="KW-0812">Transmembrane</keyword>
<evidence type="ECO:0000256" key="4">
    <source>
        <dbReference type="ARBA" id="ARBA00022692"/>
    </source>
</evidence>
<dbReference type="InterPro" id="IPR006669">
    <property type="entry name" value="MgtE_transporter"/>
</dbReference>
<evidence type="ECO:0000256" key="9">
    <source>
        <dbReference type="RuleBase" id="RU362011"/>
    </source>
</evidence>
<dbReference type="Pfam" id="PF03448">
    <property type="entry name" value="MgtE_N"/>
    <property type="match status" value="1"/>
</dbReference>
<protein>
    <recommendedName>
        <fullName evidence="9">Magnesium transporter MgtE</fullName>
    </recommendedName>
</protein>
<dbReference type="Proteomes" id="UP000709351">
    <property type="component" value="Unassembled WGS sequence"/>
</dbReference>
<dbReference type="InterPro" id="IPR036739">
    <property type="entry name" value="SLC41_membr_dom_sf"/>
</dbReference>
<gene>
    <name evidence="11" type="primary">mgtE</name>
    <name evidence="11" type="ORF">HXM93_00135</name>
</gene>
<comment type="caution">
    <text evidence="11">The sequence shown here is derived from an EMBL/GenBank/DDBJ whole genome shotgun (WGS) entry which is preliminary data.</text>
</comment>
<dbReference type="GO" id="GO:0015095">
    <property type="term" value="F:magnesium ion transmembrane transporter activity"/>
    <property type="evidence" value="ECO:0007669"/>
    <property type="project" value="UniProtKB-UniRule"/>
</dbReference>
<comment type="function">
    <text evidence="9">Acts as a magnesium transporter.</text>
</comment>
<evidence type="ECO:0000256" key="5">
    <source>
        <dbReference type="ARBA" id="ARBA00022842"/>
    </source>
</evidence>
<dbReference type="PANTHER" id="PTHR43773">
    <property type="entry name" value="MAGNESIUM TRANSPORTER MGTE"/>
    <property type="match status" value="1"/>
</dbReference>
<organism evidence="11 12">
    <name type="scientific">Oribacterium parvum</name>
    <dbReference type="NCBI Taxonomy" id="1501329"/>
    <lineage>
        <taxon>Bacteria</taxon>
        <taxon>Bacillati</taxon>
        <taxon>Bacillota</taxon>
        <taxon>Clostridia</taxon>
        <taxon>Lachnospirales</taxon>
        <taxon>Lachnospiraceae</taxon>
        <taxon>Oribacterium</taxon>
    </lineage>
</organism>
<dbReference type="SUPFAM" id="SSF54631">
    <property type="entry name" value="CBS-domain pair"/>
    <property type="match status" value="1"/>
</dbReference>
<evidence type="ECO:0000256" key="7">
    <source>
        <dbReference type="ARBA" id="ARBA00023136"/>
    </source>
</evidence>
<comment type="subunit">
    <text evidence="9">Homodimer.</text>
</comment>
<dbReference type="NCBIfam" id="TIGR00400">
    <property type="entry name" value="mgtE"/>
    <property type="match status" value="1"/>
</dbReference>
<feature type="transmembrane region" description="Helical" evidence="9">
    <location>
        <begin position="363"/>
        <end position="385"/>
    </location>
</feature>
<dbReference type="SUPFAM" id="SSF158791">
    <property type="entry name" value="MgtE N-terminal domain-like"/>
    <property type="match status" value="1"/>
</dbReference>
<evidence type="ECO:0000313" key="12">
    <source>
        <dbReference type="Proteomes" id="UP000709351"/>
    </source>
</evidence>
<dbReference type="RefSeq" id="WP_314730963.1">
    <property type="nucleotide sequence ID" value="NZ_CAUTDC010000009.1"/>
</dbReference>
<proteinExistence type="inferred from homology"/>
<feature type="transmembrane region" description="Helical" evidence="9">
    <location>
        <begin position="392"/>
        <end position="422"/>
    </location>
</feature>
<keyword evidence="7 9" id="KW-0472">Membrane</keyword>
<dbReference type="SUPFAM" id="SSF161093">
    <property type="entry name" value="MgtE membrane domain-like"/>
    <property type="match status" value="1"/>
</dbReference>
<keyword evidence="9" id="KW-0479">Metal-binding</keyword>
<feature type="transmembrane region" description="Helical" evidence="9">
    <location>
        <begin position="286"/>
        <end position="310"/>
    </location>
</feature>
<dbReference type="Gene3D" id="1.25.60.10">
    <property type="entry name" value="MgtE N-terminal domain-like"/>
    <property type="match status" value="1"/>
</dbReference>
<sequence>MNENERIQQDYVQEIIDLIRSGETEEQIRENLEEYHANDIASALPLLEEEERKFLYSLLDNERLSEVMEYAEHGYEYLEEISPSRAGIVLSEMEPDDAVDLLKEANPEKKTIWLSKMSLKDRNELQILAAYDEAFIGSRMTTNFVFLTKDLNIRDAMRSLIEQAAEHDNISKVYVVHEDGSYYGAVDLKELIIARRDTKLDDITETGYPFVYADEKIEDCLERIKGYAENSIPVLGENNIILGVITAQDVLEVYDDEMGEDYARLGGLTAEEDLNEPLLESVKKRLPWLVILLFLGLVVSTVVGLFETVVAQLTIIMAFQSLILDMSGNVGTQSLAVTIRVLMDERLTAKQKITLVGKEMGVGGLNGLVIGLFSLVGIGAYLYFFKHQPLHIAIAISSCIGFSLMLSMVISSLVGTVTPIFFKKVGVDPAAASGPLITTINDLVGVVSYYGLTWILLLEILKISG</sequence>
<evidence type="ECO:0000256" key="1">
    <source>
        <dbReference type="ARBA" id="ARBA00004141"/>
    </source>
</evidence>
<evidence type="ECO:0000313" key="11">
    <source>
        <dbReference type="EMBL" id="MBF1282930.1"/>
    </source>
</evidence>
<dbReference type="InterPro" id="IPR046342">
    <property type="entry name" value="CBS_dom_sf"/>
</dbReference>
<accession>A0A930GX08</accession>
<reference evidence="11" key="1">
    <citation type="submission" date="2020-04" db="EMBL/GenBank/DDBJ databases">
        <title>Deep metagenomics examines the oral microbiome during advanced dental caries in children, revealing novel taxa and co-occurrences with host molecules.</title>
        <authorList>
            <person name="Baker J.L."/>
            <person name="Morton J.T."/>
            <person name="Dinis M."/>
            <person name="Alvarez R."/>
            <person name="Tran N.C."/>
            <person name="Knight R."/>
            <person name="Edlund A."/>
        </authorList>
    </citation>
    <scope>NUCLEOTIDE SEQUENCE</scope>
    <source>
        <strain evidence="11">JCVI_24_bin.2</strain>
    </source>
</reference>
<keyword evidence="5 9" id="KW-0460">Magnesium</keyword>
<comment type="subcellular location">
    <subcellularLocation>
        <location evidence="9">Cell membrane</location>
        <topology evidence="9">Multi-pass membrane protein</topology>
    </subcellularLocation>
    <subcellularLocation>
        <location evidence="1">Membrane</location>
        <topology evidence="1">Multi-pass membrane protein</topology>
    </subcellularLocation>
</comment>
<dbReference type="Pfam" id="PF01769">
    <property type="entry name" value="MgtE"/>
    <property type="match status" value="1"/>
</dbReference>
<keyword evidence="9" id="KW-1003">Cell membrane</keyword>
<comment type="caution">
    <text evidence="9">Lacks conserved residue(s) required for the propagation of feature annotation.</text>
</comment>
<dbReference type="SMART" id="SM00924">
    <property type="entry name" value="MgtE_N"/>
    <property type="match status" value="1"/>
</dbReference>
<evidence type="ECO:0000256" key="6">
    <source>
        <dbReference type="ARBA" id="ARBA00022989"/>
    </source>
</evidence>
<feature type="domain" description="CBS" evidence="10">
    <location>
        <begin position="203"/>
        <end position="260"/>
    </location>
</feature>
<evidence type="ECO:0000256" key="3">
    <source>
        <dbReference type="ARBA" id="ARBA00022448"/>
    </source>
</evidence>
<dbReference type="Pfam" id="PF00571">
    <property type="entry name" value="CBS"/>
    <property type="match status" value="2"/>
</dbReference>
<dbReference type="GO" id="GO:0005886">
    <property type="term" value="C:plasma membrane"/>
    <property type="evidence" value="ECO:0007669"/>
    <property type="project" value="UniProtKB-SubCell"/>
</dbReference>
<name>A0A930GX08_9FIRM</name>
<dbReference type="Gene3D" id="1.10.357.20">
    <property type="entry name" value="SLC41 divalent cation transporters, integral membrane domain"/>
    <property type="match status" value="1"/>
</dbReference>
<dbReference type="InterPro" id="IPR000644">
    <property type="entry name" value="CBS_dom"/>
</dbReference>
<keyword evidence="6 9" id="KW-1133">Transmembrane helix</keyword>
<keyword evidence="3 9" id="KW-0813">Transport</keyword>
<dbReference type="GO" id="GO:0046872">
    <property type="term" value="F:metal ion binding"/>
    <property type="evidence" value="ECO:0007669"/>
    <property type="project" value="UniProtKB-KW"/>
</dbReference>
<dbReference type="CDD" id="cd04606">
    <property type="entry name" value="CBS_pair_Mg_transporter"/>
    <property type="match status" value="1"/>
</dbReference>
<evidence type="ECO:0000256" key="8">
    <source>
        <dbReference type="PROSITE-ProRule" id="PRU00703"/>
    </source>
</evidence>
<feature type="domain" description="CBS" evidence="10">
    <location>
        <begin position="140"/>
        <end position="202"/>
    </location>
</feature>
<dbReference type="PANTHER" id="PTHR43773:SF1">
    <property type="entry name" value="MAGNESIUM TRANSPORTER MGTE"/>
    <property type="match status" value="1"/>
</dbReference>
<dbReference type="PROSITE" id="PS51371">
    <property type="entry name" value="CBS"/>
    <property type="match status" value="2"/>
</dbReference>
<comment type="similarity">
    <text evidence="2 9">Belongs to the SLC41A transporter family.</text>
</comment>
<keyword evidence="8" id="KW-0129">CBS domain</keyword>
<dbReference type="InterPro" id="IPR038076">
    <property type="entry name" value="MgtE_N_sf"/>
</dbReference>
<dbReference type="InterPro" id="IPR006668">
    <property type="entry name" value="Mg_transptr_MgtE_intracell_dom"/>
</dbReference>
<dbReference type="Gene3D" id="3.10.580.10">
    <property type="entry name" value="CBS-domain"/>
    <property type="match status" value="1"/>
</dbReference>
<dbReference type="AlphaFoldDB" id="A0A930GX08"/>
<evidence type="ECO:0000256" key="2">
    <source>
        <dbReference type="ARBA" id="ARBA00009749"/>
    </source>
</evidence>
<feature type="transmembrane region" description="Helical" evidence="9">
    <location>
        <begin position="442"/>
        <end position="461"/>
    </location>
</feature>
<dbReference type="InterPro" id="IPR006667">
    <property type="entry name" value="SLC41_membr_dom"/>
</dbReference>
<evidence type="ECO:0000259" key="10">
    <source>
        <dbReference type="PROSITE" id="PS51371"/>
    </source>
</evidence>
<dbReference type="EMBL" id="JABZRD010000003">
    <property type="protein sequence ID" value="MBF1282930.1"/>
    <property type="molecule type" value="Genomic_DNA"/>
</dbReference>